<dbReference type="PANTHER" id="PTHR28026:SF9">
    <property type="entry name" value="2-HYDROXY-PALMITIC ACID DIOXYGENASE MPO1"/>
    <property type="match status" value="1"/>
</dbReference>
<comment type="caution">
    <text evidence="2">The sequence shown here is derived from an EMBL/GenBank/DDBJ whole genome shotgun (WGS) entry which is preliminary data.</text>
</comment>
<dbReference type="VEuPathDB" id="FungiDB:MGL_2025"/>
<dbReference type="AlphaFoldDB" id="A8Q0F5"/>
<keyword evidence="1" id="KW-0472">Membrane</keyword>
<evidence type="ECO:0000313" key="2">
    <source>
        <dbReference type="EMBL" id="EDP43812.1"/>
    </source>
</evidence>
<dbReference type="EMBL" id="AAYY01000006">
    <property type="protein sequence ID" value="EDP43812.1"/>
    <property type="molecule type" value="Genomic_DNA"/>
</dbReference>
<reference evidence="2 3" key="1">
    <citation type="journal article" date="2007" name="Proc. Natl. Acad. Sci. U.S.A.">
        <title>Dandruff-associated Malassezia genomes reveal convergent and divergent virulence traits shared with plant and human fungal pathogens.</title>
        <authorList>
            <person name="Xu J."/>
            <person name="Saunders C.W."/>
            <person name="Hu P."/>
            <person name="Grant R.A."/>
            <person name="Boekhout T."/>
            <person name="Kuramae E.E."/>
            <person name="Kronstad J.W."/>
            <person name="Deangelis Y.M."/>
            <person name="Reeder N.L."/>
            <person name="Johnstone K.R."/>
            <person name="Leland M."/>
            <person name="Fieno A.M."/>
            <person name="Begley W.M."/>
            <person name="Sun Y."/>
            <person name="Lacey M.P."/>
            <person name="Chaudhary T."/>
            <person name="Keough T."/>
            <person name="Chu L."/>
            <person name="Sears R."/>
            <person name="Yuan B."/>
            <person name="Dawson T.L.Jr."/>
        </authorList>
    </citation>
    <scope>NUCLEOTIDE SEQUENCE [LARGE SCALE GENOMIC DNA]</scope>
    <source>
        <strain evidence="3">ATCC MYA-4612 / CBS 7966</strain>
    </source>
</reference>
<keyword evidence="3" id="KW-1185">Reference proteome</keyword>
<keyword evidence="1" id="KW-1133">Transmembrane helix</keyword>
<dbReference type="Proteomes" id="UP000008837">
    <property type="component" value="Unassembled WGS sequence"/>
</dbReference>
<evidence type="ECO:0000256" key="1">
    <source>
        <dbReference type="SAM" id="Phobius"/>
    </source>
</evidence>
<dbReference type="GO" id="GO:0005783">
    <property type="term" value="C:endoplasmic reticulum"/>
    <property type="evidence" value="ECO:0007669"/>
    <property type="project" value="TreeGrafter"/>
</dbReference>
<dbReference type="Pfam" id="PF06127">
    <property type="entry name" value="Mpo1-like"/>
    <property type="match status" value="1"/>
</dbReference>
<feature type="transmembrane region" description="Helical" evidence="1">
    <location>
        <begin position="133"/>
        <end position="153"/>
    </location>
</feature>
<feature type="transmembrane region" description="Helical" evidence="1">
    <location>
        <begin position="108"/>
        <end position="126"/>
    </location>
</feature>
<feature type="transmembrane region" description="Helical" evidence="1">
    <location>
        <begin position="82"/>
        <end position="102"/>
    </location>
</feature>
<dbReference type="PANTHER" id="PTHR28026">
    <property type="entry name" value="DUF962 DOMAIN PROTEIN (AFU_ORTHOLOGUE AFUA_8G05310)"/>
    <property type="match status" value="1"/>
</dbReference>
<feature type="transmembrane region" description="Helical" evidence="1">
    <location>
        <begin position="165"/>
        <end position="186"/>
    </location>
</feature>
<sequence>MGLSASPFSFQDQLAFYGAYHINRVNVAIHMVCVPLIWITWLAMVLYFDPSLTGLAYKLPLSMAEPLLNVCHSLKDAVPTWIYPHMNVASSIAAAYLIYYFILDVMSALLITPLWVSYYLVAWYVAQQSETSIMPVFGVFMFSWVAQFYGHGIHEGRAPALLDNLLGAVVLAPLFVFVETLFMVGYRPELQRWLKNETARLLVQFRSTHPVKSKAQ</sequence>
<name>A8Q0F5_MALGO</name>
<dbReference type="InParanoid" id="A8Q0F5"/>
<dbReference type="KEGG" id="mgl:MGL_2025"/>
<dbReference type="GeneID" id="5855333"/>
<dbReference type="FunCoup" id="A8Q0F5">
    <property type="interactions" value="75"/>
</dbReference>
<accession>A8Q0F5</accession>
<evidence type="ECO:0000313" key="3">
    <source>
        <dbReference type="Proteomes" id="UP000008837"/>
    </source>
</evidence>
<organism evidence="2 3">
    <name type="scientific">Malassezia globosa (strain ATCC MYA-4612 / CBS 7966)</name>
    <name type="common">Dandruff-associated fungus</name>
    <dbReference type="NCBI Taxonomy" id="425265"/>
    <lineage>
        <taxon>Eukaryota</taxon>
        <taxon>Fungi</taxon>
        <taxon>Dikarya</taxon>
        <taxon>Basidiomycota</taxon>
        <taxon>Ustilaginomycotina</taxon>
        <taxon>Malasseziomycetes</taxon>
        <taxon>Malasseziales</taxon>
        <taxon>Malasseziaceae</taxon>
        <taxon>Malassezia</taxon>
    </lineage>
</organism>
<feature type="transmembrane region" description="Helical" evidence="1">
    <location>
        <begin position="27"/>
        <end position="48"/>
    </location>
</feature>
<dbReference type="RefSeq" id="XP_001731026.1">
    <property type="nucleotide sequence ID" value="XM_001730974.1"/>
</dbReference>
<dbReference type="GO" id="GO:0016020">
    <property type="term" value="C:membrane"/>
    <property type="evidence" value="ECO:0007669"/>
    <property type="project" value="GOC"/>
</dbReference>
<dbReference type="InterPro" id="IPR009305">
    <property type="entry name" value="Mpo1-like"/>
</dbReference>
<protein>
    <submittedName>
        <fullName evidence="2">Uncharacterized protein</fullName>
    </submittedName>
</protein>
<gene>
    <name evidence="2" type="ORF">MGL_2025</name>
</gene>
<keyword evidence="1" id="KW-0812">Transmembrane</keyword>
<dbReference type="OrthoDB" id="2124888at2759"/>
<dbReference type="GO" id="GO:0046521">
    <property type="term" value="P:sphingoid catabolic process"/>
    <property type="evidence" value="ECO:0007669"/>
    <property type="project" value="TreeGrafter"/>
</dbReference>
<proteinExistence type="predicted"/>
<dbReference type="OMA" id="ETHFAFY"/>